<dbReference type="OrthoDB" id="508119at2759"/>
<dbReference type="PROSITE" id="PS50850">
    <property type="entry name" value="MFS"/>
    <property type="match status" value="1"/>
</dbReference>
<comment type="similarity">
    <text evidence="2 8">Belongs to the major facilitator superfamily. Sugar transporter (TC 2.A.1.1) family.</text>
</comment>
<feature type="transmembrane region" description="Helical" evidence="10">
    <location>
        <begin position="324"/>
        <end position="344"/>
    </location>
</feature>
<protein>
    <submittedName>
        <fullName evidence="12">Putative hexose transport-related protein</fullName>
    </submittedName>
</protein>
<sequence>MGFKRVEDRPTPKEVYNYKVYFTAIQIAWGALTFGYDGAFIGTTLTRASFQRDFGLVNMSTSERNNVSSNITALFSAGAFFGAAFAWPIMERYGRRVCIQSSVFVFLIGGILCTVATNQLGMIYAGRLFTGLGCGGITCATPTYLAEIAPPPVRGQMTGFFEIAYQCASVIGFWINYGIGQNMSSQLSKAWRIPMAVQIIPAGMLGIMSIFFVETPQFLFKRGDDEKAIKNLVWLRDLPVDHHYIQEDIALIQLQIENERSIAIGRTDSLWGYLRGSFHELSLPGMRNRVFLAFMMFMWQNFSGAAAINYYSPTLFGAIGITQTALYTGIYGLIKAAGSIIFYLYFIDRWGRRQPWITSSVACCLCMVYLAVYVKVGHPSGQTSLSASTVAGGKAGTAMIMLYSFFWSFGANGLPWIVAAEIYPLNVRGVCAAYYAMLQWLFGFVLTKALPSMFTSMGWGVFLFFAAMLFGSAVWSFFLLPETKGLSMPEMDVLFGFVGADSEYKHRIDEINAGRSGKMEAARSESIVSQENKQSGEV</sequence>
<evidence type="ECO:0000256" key="5">
    <source>
        <dbReference type="ARBA" id="ARBA00022989"/>
    </source>
</evidence>
<keyword evidence="3 8" id="KW-0813">Transport</keyword>
<evidence type="ECO:0000313" key="13">
    <source>
        <dbReference type="Proteomes" id="UP000076842"/>
    </source>
</evidence>
<dbReference type="Gene3D" id="1.20.1250.20">
    <property type="entry name" value="MFS general substrate transporter like domains"/>
    <property type="match status" value="1"/>
</dbReference>
<dbReference type="GO" id="GO:0016020">
    <property type="term" value="C:membrane"/>
    <property type="evidence" value="ECO:0007669"/>
    <property type="project" value="UniProtKB-SubCell"/>
</dbReference>
<dbReference type="InterPro" id="IPR005829">
    <property type="entry name" value="Sugar_transporter_CS"/>
</dbReference>
<evidence type="ECO:0000313" key="12">
    <source>
        <dbReference type="EMBL" id="KZT57112.1"/>
    </source>
</evidence>
<reference evidence="12 13" key="1">
    <citation type="journal article" date="2016" name="Mol. Biol. Evol.">
        <title>Comparative Genomics of Early-Diverging Mushroom-Forming Fungi Provides Insights into the Origins of Lignocellulose Decay Capabilities.</title>
        <authorList>
            <person name="Nagy L.G."/>
            <person name="Riley R."/>
            <person name="Tritt A."/>
            <person name="Adam C."/>
            <person name="Daum C."/>
            <person name="Floudas D."/>
            <person name="Sun H."/>
            <person name="Yadav J.S."/>
            <person name="Pangilinan J."/>
            <person name="Larsson K.H."/>
            <person name="Matsuura K."/>
            <person name="Barry K."/>
            <person name="Labutti K."/>
            <person name="Kuo R."/>
            <person name="Ohm R.A."/>
            <person name="Bhattacharya S.S."/>
            <person name="Shirouzu T."/>
            <person name="Yoshinaga Y."/>
            <person name="Martin F.M."/>
            <person name="Grigoriev I.V."/>
            <person name="Hibbett D.S."/>
        </authorList>
    </citation>
    <scope>NUCLEOTIDE SEQUENCE [LARGE SCALE GENOMIC DNA]</scope>
    <source>
        <strain evidence="12 13">HHB12733</strain>
    </source>
</reference>
<evidence type="ECO:0000256" key="8">
    <source>
        <dbReference type="RuleBase" id="RU003346"/>
    </source>
</evidence>
<comment type="subcellular location">
    <subcellularLocation>
        <location evidence="1">Membrane</location>
        <topology evidence="1">Multi-pass membrane protein</topology>
    </subcellularLocation>
</comment>
<dbReference type="InParanoid" id="A0A165FRH2"/>
<dbReference type="AlphaFoldDB" id="A0A165FRH2"/>
<evidence type="ECO:0000256" key="3">
    <source>
        <dbReference type="ARBA" id="ARBA00022448"/>
    </source>
</evidence>
<evidence type="ECO:0000256" key="6">
    <source>
        <dbReference type="ARBA" id="ARBA00023136"/>
    </source>
</evidence>
<dbReference type="PANTHER" id="PTHR48022:SF60">
    <property type="entry name" value="MAJOR FACILITATOR SUPERFAMILY (MFS) PROFILE DOMAIN-CONTAINING PROTEIN"/>
    <property type="match status" value="1"/>
</dbReference>
<feature type="transmembrane region" description="Helical" evidence="10">
    <location>
        <begin position="290"/>
        <end position="312"/>
    </location>
</feature>
<proteinExistence type="inferred from homology"/>
<feature type="compositionally biased region" description="Polar residues" evidence="9">
    <location>
        <begin position="526"/>
        <end position="538"/>
    </location>
</feature>
<dbReference type="PROSITE" id="PS00217">
    <property type="entry name" value="SUGAR_TRANSPORT_2"/>
    <property type="match status" value="1"/>
</dbReference>
<dbReference type="InterPro" id="IPR003663">
    <property type="entry name" value="Sugar/inositol_transpt"/>
</dbReference>
<comment type="catalytic activity">
    <reaction evidence="7">
        <text>myo-inositol(out) + H(+)(out) = myo-inositol(in) + H(+)(in)</text>
        <dbReference type="Rhea" id="RHEA:60364"/>
        <dbReference type="ChEBI" id="CHEBI:15378"/>
        <dbReference type="ChEBI" id="CHEBI:17268"/>
    </reaction>
</comment>
<keyword evidence="13" id="KW-1185">Reference proteome</keyword>
<keyword evidence="6 10" id="KW-0472">Membrane</keyword>
<keyword evidence="4 10" id="KW-0812">Transmembrane</keyword>
<evidence type="ECO:0000256" key="10">
    <source>
        <dbReference type="SAM" id="Phobius"/>
    </source>
</evidence>
<feature type="transmembrane region" description="Helical" evidence="10">
    <location>
        <begin position="20"/>
        <end position="41"/>
    </location>
</feature>
<gene>
    <name evidence="12" type="ORF">CALCODRAFT_470181</name>
</gene>
<evidence type="ECO:0000256" key="1">
    <source>
        <dbReference type="ARBA" id="ARBA00004141"/>
    </source>
</evidence>
<evidence type="ECO:0000256" key="4">
    <source>
        <dbReference type="ARBA" id="ARBA00022692"/>
    </source>
</evidence>
<feature type="transmembrane region" description="Helical" evidence="10">
    <location>
        <begin position="425"/>
        <end position="446"/>
    </location>
</feature>
<feature type="transmembrane region" description="Helical" evidence="10">
    <location>
        <begin position="123"/>
        <end position="145"/>
    </location>
</feature>
<keyword evidence="5 10" id="KW-1133">Transmembrane helix</keyword>
<feature type="region of interest" description="Disordered" evidence="9">
    <location>
        <begin position="516"/>
        <end position="538"/>
    </location>
</feature>
<name>A0A165FRH2_9BASI</name>
<feature type="transmembrane region" description="Helical" evidence="10">
    <location>
        <begin position="356"/>
        <end position="376"/>
    </location>
</feature>
<accession>A0A165FRH2</accession>
<feature type="transmembrane region" description="Helical" evidence="10">
    <location>
        <begin position="97"/>
        <end position="117"/>
    </location>
</feature>
<dbReference type="EMBL" id="KV423968">
    <property type="protein sequence ID" value="KZT57112.1"/>
    <property type="molecule type" value="Genomic_DNA"/>
</dbReference>
<dbReference type="Proteomes" id="UP000076842">
    <property type="component" value="Unassembled WGS sequence"/>
</dbReference>
<evidence type="ECO:0000256" key="7">
    <source>
        <dbReference type="ARBA" id="ARBA00049119"/>
    </source>
</evidence>
<evidence type="ECO:0000259" key="11">
    <source>
        <dbReference type="PROSITE" id="PS50850"/>
    </source>
</evidence>
<feature type="transmembrane region" description="Helical" evidence="10">
    <location>
        <begin position="195"/>
        <end position="213"/>
    </location>
</feature>
<feature type="domain" description="Major facilitator superfamily (MFS) profile" evidence="11">
    <location>
        <begin position="23"/>
        <end position="484"/>
    </location>
</feature>
<feature type="transmembrane region" description="Helical" evidence="10">
    <location>
        <begin position="458"/>
        <end position="480"/>
    </location>
</feature>
<feature type="transmembrane region" description="Helical" evidence="10">
    <location>
        <begin position="71"/>
        <end position="90"/>
    </location>
</feature>
<dbReference type="SUPFAM" id="SSF103473">
    <property type="entry name" value="MFS general substrate transporter"/>
    <property type="match status" value="1"/>
</dbReference>
<dbReference type="InterPro" id="IPR005828">
    <property type="entry name" value="MFS_sugar_transport-like"/>
</dbReference>
<evidence type="ECO:0000256" key="9">
    <source>
        <dbReference type="SAM" id="MobiDB-lite"/>
    </source>
</evidence>
<dbReference type="GO" id="GO:0005351">
    <property type="term" value="F:carbohydrate:proton symporter activity"/>
    <property type="evidence" value="ECO:0007669"/>
    <property type="project" value="TreeGrafter"/>
</dbReference>
<evidence type="ECO:0000256" key="2">
    <source>
        <dbReference type="ARBA" id="ARBA00010992"/>
    </source>
</evidence>
<dbReference type="InterPro" id="IPR036259">
    <property type="entry name" value="MFS_trans_sf"/>
</dbReference>
<dbReference type="Pfam" id="PF00083">
    <property type="entry name" value="Sugar_tr"/>
    <property type="match status" value="1"/>
</dbReference>
<dbReference type="InterPro" id="IPR050360">
    <property type="entry name" value="MFS_Sugar_Transporters"/>
</dbReference>
<dbReference type="NCBIfam" id="TIGR00879">
    <property type="entry name" value="SP"/>
    <property type="match status" value="1"/>
</dbReference>
<organism evidence="12 13">
    <name type="scientific">Calocera cornea HHB12733</name>
    <dbReference type="NCBI Taxonomy" id="1353952"/>
    <lineage>
        <taxon>Eukaryota</taxon>
        <taxon>Fungi</taxon>
        <taxon>Dikarya</taxon>
        <taxon>Basidiomycota</taxon>
        <taxon>Agaricomycotina</taxon>
        <taxon>Dacrymycetes</taxon>
        <taxon>Dacrymycetales</taxon>
        <taxon>Dacrymycetaceae</taxon>
        <taxon>Calocera</taxon>
    </lineage>
</organism>
<dbReference type="InterPro" id="IPR020846">
    <property type="entry name" value="MFS_dom"/>
</dbReference>
<dbReference type="PANTHER" id="PTHR48022">
    <property type="entry name" value="PLASTIDIC GLUCOSE TRANSPORTER 4"/>
    <property type="match status" value="1"/>
</dbReference>
<dbReference type="PRINTS" id="PR00171">
    <property type="entry name" value="SUGRTRNSPORT"/>
</dbReference>
<feature type="transmembrane region" description="Helical" evidence="10">
    <location>
        <begin position="157"/>
        <end position="175"/>
    </location>
</feature>
<feature type="transmembrane region" description="Helical" evidence="10">
    <location>
        <begin position="396"/>
        <end position="418"/>
    </location>
</feature>